<reference evidence="1" key="2">
    <citation type="submission" date="2021-04" db="EMBL/GenBank/DDBJ databases">
        <authorList>
            <person name="Gilroy R."/>
        </authorList>
    </citation>
    <scope>NUCLEOTIDE SEQUENCE</scope>
    <source>
        <strain evidence="1">ChiSxjej6B18-287</strain>
    </source>
</reference>
<proteinExistence type="predicted"/>
<comment type="caution">
    <text evidence="1">The sequence shown here is derived from an EMBL/GenBank/DDBJ whole genome shotgun (WGS) entry which is preliminary data.</text>
</comment>
<dbReference type="Proteomes" id="UP000823893">
    <property type="component" value="Unassembled WGS sequence"/>
</dbReference>
<protein>
    <submittedName>
        <fullName evidence="1">Uncharacterized protein</fullName>
    </submittedName>
</protein>
<organism evidence="1 2">
    <name type="scientific">Candidatus Blautia merdigallinarum</name>
    <dbReference type="NCBI Taxonomy" id="2838495"/>
    <lineage>
        <taxon>Bacteria</taxon>
        <taxon>Bacillati</taxon>
        <taxon>Bacillota</taxon>
        <taxon>Clostridia</taxon>
        <taxon>Lachnospirales</taxon>
        <taxon>Lachnospiraceae</taxon>
        <taxon>Blautia</taxon>
    </lineage>
</organism>
<gene>
    <name evidence="1" type="ORF">H9935_07695</name>
</gene>
<dbReference type="EMBL" id="DWWV01000098">
    <property type="protein sequence ID" value="HJC10687.1"/>
    <property type="molecule type" value="Genomic_DNA"/>
</dbReference>
<dbReference type="AlphaFoldDB" id="A0A9D2N5C2"/>
<name>A0A9D2N5C2_9FIRM</name>
<evidence type="ECO:0000313" key="2">
    <source>
        <dbReference type="Proteomes" id="UP000823893"/>
    </source>
</evidence>
<reference evidence="1" key="1">
    <citation type="journal article" date="2021" name="PeerJ">
        <title>Extensive microbial diversity within the chicken gut microbiome revealed by metagenomics and culture.</title>
        <authorList>
            <person name="Gilroy R."/>
            <person name="Ravi A."/>
            <person name="Getino M."/>
            <person name="Pursley I."/>
            <person name="Horton D.L."/>
            <person name="Alikhan N.F."/>
            <person name="Baker D."/>
            <person name="Gharbi K."/>
            <person name="Hall N."/>
            <person name="Watson M."/>
            <person name="Adriaenssens E.M."/>
            <person name="Foster-Nyarko E."/>
            <person name="Jarju S."/>
            <person name="Secka A."/>
            <person name="Antonio M."/>
            <person name="Oren A."/>
            <person name="Chaudhuri R.R."/>
            <person name="La Ragione R."/>
            <person name="Hildebrand F."/>
            <person name="Pallen M.J."/>
        </authorList>
    </citation>
    <scope>NUCLEOTIDE SEQUENCE</scope>
    <source>
        <strain evidence="1">ChiSxjej6B18-287</strain>
    </source>
</reference>
<evidence type="ECO:0000313" key="1">
    <source>
        <dbReference type="EMBL" id="HJC10687.1"/>
    </source>
</evidence>
<accession>A0A9D2N5C2</accession>
<sequence>MILSEEYEAWIDGASKECETLELKILSDMSQEEKPIFVDTNISIETLRTIADHGRT</sequence>